<sequence>MRVLLAFDKFKHALTARAACRTAAEALRETHPDWILDECPLADGGEGFAEILTVAAGGVMHTVSACGPRGRRVQAAFGLVAAERVNAAVQARLDLPPLPAGSRVAVLEMAAASGLALLSPSEQNPWLTTTLGTGELIAAAQRAGAAAVLLGVGGSATNDLGTGALAALGVEFMDHGERLIVPPVPATWQEVARIRGSVIGKLPPLRIACDVTNPLLGPQGCAAVFAPQKGLTPADLPKLEEADARMGRMLCDHHGQPERQMDSPGAGAAGGLAFGLMVAAGARLVRGADLVATWLDLDRRVAAADLVLTGEGCFDRSSLAGKGPGALIALAQAAGKPIHVFAGRIAVDIGSAAQLHAISPPELPLHAALAATAEGLRRAVQRQLG</sequence>
<dbReference type="EC" id="2.7.1.31" evidence="5"/>
<dbReference type="RefSeq" id="WP_012374608.1">
    <property type="nucleotide sequence ID" value="NC_010571.1"/>
</dbReference>
<dbReference type="InterPro" id="IPR004381">
    <property type="entry name" value="Glycerate_kinase"/>
</dbReference>
<evidence type="ECO:0000313" key="5">
    <source>
        <dbReference type="EMBL" id="ACB75071.1"/>
    </source>
</evidence>
<keyword evidence="2 4" id="KW-0808">Transferase</keyword>
<keyword evidence="3 4" id="KW-0418">Kinase</keyword>
<keyword evidence="6" id="KW-1185">Reference proteome</keyword>
<evidence type="ECO:0000256" key="1">
    <source>
        <dbReference type="ARBA" id="ARBA00006284"/>
    </source>
</evidence>
<dbReference type="NCBIfam" id="TIGR00045">
    <property type="entry name" value="glycerate kinase"/>
    <property type="match status" value="1"/>
</dbReference>
<accession>B1ZWW0</accession>
<dbReference type="Proteomes" id="UP000007013">
    <property type="component" value="Chromosome"/>
</dbReference>
<evidence type="ECO:0000256" key="3">
    <source>
        <dbReference type="ARBA" id="ARBA00022777"/>
    </source>
</evidence>
<dbReference type="PANTHER" id="PTHR21599:SF0">
    <property type="entry name" value="GLYCERATE KINASE"/>
    <property type="match status" value="1"/>
</dbReference>
<gene>
    <name evidence="5" type="ordered locus">Oter_1787</name>
</gene>
<dbReference type="InterPro" id="IPR036129">
    <property type="entry name" value="Glycerate_kinase_sf"/>
</dbReference>
<dbReference type="GO" id="GO:0008887">
    <property type="term" value="F:glycerate kinase activity"/>
    <property type="evidence" value="ECO:0007669"/>
    <property type="project" value="UniProtKB-UniRule"/>
</dbReference>
<dbReference type="PANTHER" id="PTHR21599">
    <property type="entry name" value="GLYCERATE KINASE"/>
    <property type="match status" value="1"/>
</dbReference>
<dbReference type="Gene3D" id="3.40.50.10350">
    <property type="entry name" value="Glycerate kinase, domain 1"/>
    <property type="match status" value="1"/>
</dbReference>
<dbReference type="OrthoDB" id="9774290at2"/>
<dbReference type="HOGENOM" id="CLU_028255_0_0_0"/>
<dbReference type="EMBL" id="CP001032">
    <property type="protein sequence ID" value="ACB75071.1"/>
    <property type="molecule type" value="Genomic_DNA"/>
</dbReference>
<dbReference type="SUPFAM" id="SSF110738">
    <property type="entry name" value="Glycerate kinase I"/>
    <property type="match status" value="1"/>
</dbReference>
<reference evidence="5 6" key="1">
    <citation type="journal article" date="2011" name="J. Bacteriol.">
        <title>Genome sequence of the verrucomicrobium Opitutus terrae PB90-1, an abundant inhabitant of rice paddy soil ecosystems.</title>
        <authorList>
            <person name="van Passel M.W."/>
            <person name="Kant R."/>
            <person name="Palva A."/>
            <person name="Copeland A."/>
            <person name="Lucas S."/>
            <person name="Lapidus A."/>
            <person name="Glavina del Rio T."/>
            <person name="Pitluck S."/>
            <person name="Goltsman E."/>
            <person name="Clum A."/>
            <person name="Sun H."/>
            <person name="Schmutz J."/>
            <person name="Larimer F.W."/>
            <person name="Land M.L."/>
            <person name="Hauser L."/>
            <person name="Kyrpides N."/>
            <person name="Mikhailova N."/>
            <person name="Richardson P.P."/>
            <person name="Janssen P.H."/>
            <person name="de Vos W.M."/>
            <person name="Smidt H."/>
        </authorList>
    </citation>
    <scope>NUCLEOTIDE SEQUENCE [LARGE SCALE GENOMIC DNA]</scope>
    <source>
        <strain evidence="6">DSM 11246 / JCM 15787 / PB90-1</strain>
    </source>
</reference>
<dbReference type="STRING" id="452637.Oter_1787"/>
<dbReference type="Gene3D" id="3.90.1510.10">
    <property type="entry name" value="Glycerate kinase, domain 2"/>
    <property type="match status" value="1"/>
</dbReference>
<dbReference type="PIRSF" id="PIRSF006078">
    <property type="entry name" value="GlxK"/>
    <property type="match status" value="1"/>
</dbReference>
<dbReference type="GO" id="GO:0031388">
    <property type="term" value="P:organic acid phosphorylation"/>
    <property type="evidence" value="ECO:0007669"/>
    <property type="project" value="UniProtKB-UniRule"/>
</dbReference>
<protein>
    <submittedName>
        <fullName evidence="5">Glycerate kinase</fullName>
        <ecNumber evidence="5">2.7.1.31</ecNumber>
    </submittedName>
</protein>
<comment type="similarity">
    <text evidence="1 4">Belongs to the glycerate kinase type-1 family.</text>
</comment>
<evidence type="ECO:0000313" key="6">
    <source>
        <dbReference type="Proteomes" id="UP000007013"/>
    </source>
</evidence>
<dbReference type="AlphaFoldDB" id="B1ZWW0"/>
<name>B1ZWW0_OPITP</name>
<proteinExistence type="inferred from homology"/>
<dbReference type="InterPro" id="IPR018193">
    <property type="entry name" value="Glyc_kinase_flavodox-like_fold"/>
</dbReference>
<organism evidence="5 6">
    <name type="scientific">Opitutus terrae (strain DSM 11246 / JCM 15787 / PB90-1)</name>
    <dbReference type="NCBI Taxonomy" id="452637"/>
    <lineage>
        <taxon>Bacteria</taxon>
        <taxon>Pseudomonadati</taxon>
        <taxon>Verrucomicrobiota</taxon>
        <taxon>Opitutia</taxon>
        <taxon>Opitutales</taxon>
        <taxon>Opitutaceae</taxon>
        <taxon>Opitutus</taxon>
    </lineage>
</organism>
<evidence type="ECO:0000256" key="2">
    <source>
        <dbReference type="ARBA" id="ARBA00022679"/>
    </source>
</evidence>
<dbReference type="KEGG" id="ote:Oter_1787"/>
<dbReference type="InterPro" id="IPR018197">
    <property type="entry name" value="Glycerate_kinase_RE-like"/>
</dbReference>
<dbReference type="Pfam" id="PF02595">
    <property type="entry name" value="Gly_kinase"/>
    <property type="match status" value="1"/>
</dbReference>
<evidence type="ECO:0000256" key="4">
    <source>
        <dbReference type="PIRNR" id="PIRNR006078"/>
    </source>
</evidence>
<dbReference type="eggNOG" id="COG1929">
    <property type="taxonomic scope" value="Bacteria"/>
</dbReference>